<dbReference type="EMBL" id="LNRQ01000003">
    <property type="protein sequence ID" value="KZN02791.1"/>
    <property type="molecule type" value="Genomic_DNA"/>
</dbReference>
<reference evidence="4" key="1">
    <citation type="journal article" date="2016" name="Nat. Genet.">
        <title>A high-quality carrot genome assembly provides new insights into carotenoid accumulation and asterid genome evolution.</title>
        <authorList>
            <person name="Iorizzo M."/>
            <person name="Ellison S."/>
            <person name="Senalik D."/>
            <person name="Zeng P."/>
            <person name="Satapoomin P."/>
            <person name="Huang J."/>
            <person name="Bowman M."/>
            <person name="Iovene M."/>
            <person name="Sanseverino W."/>
            <person name="Cavagnaro P."/>
            <person name="Yildiz M."/>
            <person name="Macko-Podgorni A."/>
            <person name="Moranska E."/>
            <person name="Grzebelus E."/>
            <person name="Grzebelus D."/>
            <person name="Ashrafi H."/>
            <person name="Zheng Z."/>
            <person name="Cheng S."/>
            <person name="Spooner D."/>
            <person name="Van Deynze A."/>
            <person name="Simon P."/>
        </authorList>
    </citation>
    <scope>NUCLEOTIDE SEQUENCE [LARGE SCALE GENOMIC DNA]</scope>
    <source>
        <tissue evidence="4">Leaf</tissue>
    </source>
</reference>
<dbReference type="OMA" id="KEHDVPN"/>
<protein>
    <recommendedName>
        <fullName evidence="3">Partial AB-hydrolase lipase domain-containing protein</fullName>
    </recommendedName>
</protein>
<keyword evidence="2" id="KW-0472">Membrane</keyword>
<dbReference type="PANTHER" id="PTHR11005">
    <property type="entry name" value="LYSOSOMAL ACID LIPASE-RELATED"/>
    <property type="match status" value="1"/>
</dbReference>
<evidence type="ECO:0000256" key="1">
    <source>
        <dbReference type="SAM" id="MobiDB-lite"/>
    </source>
</evidence>
<dbReference type="Pfam" id="PF04083">
    <property type="entry name" value="Abhydro_lipase"/>
    <property type="match status" value="1"/>
</dbReference>
<evidence type="ECO:0000259" key="3">
    <source>
        <dbReference type="Pfam" id="PF04083"/>
    </source>
</evidence>
<dbReference type="InterPro" id="IPR006693">
    <property type="entry name" value="AB_hydrolase_lipase"/>
</dbReference>
<dbReference type="FunFam" id="3.40.50.1820:FF:000091">
    <property type="entry name" value="Gastric triacylglycerol lipase"/>
    <property type="match status" value="1"/>
</dbReference>
<dbReference type="STRING" id="79200.A0A166BRX3"/>
<dbReference type="InterPro" id="IPR029058">
    <property type="entry name" value="AB_hydrolase_fold"/>
</dbReference>
<dbReference type="GO" id="GO:0006629">
    <property type="term" value="P:lipid metabolic process"/>
    <property type="evidence" value="ECO:0007669"/>
    <property type="project" value="InterPro"/>
</dbReference>
<feature type="transmembrane region" description="Helical" evidence="2">
    <location>
        <begin position="91"/>
        <end position="111"/>
    </location>
</feature>
<accession>A0A166BRX3</accession>
<dbReference type="Gramene" id="KZN02791">
    <property type="protein sequence ID" value="KZN02791"/>
    <property type="gene ID" value="DCAR_011547"/>
</dbReference>
<dbReference type="Gene3D" id="3.40.50.1820">
    <property type="entry name" value="alpha/beta hydrolase"/>
    <property type="match status" value="1"/>
</dbReference>
<proteinExistence type="predicted"/>
<name>A0A166BRX3_DAUCS</name>
<sequence>MHYWKLRPTFYGPSLPHWMNNGVSSFNQFIHELSVDSDMGSSVDNSSGEDYSDDGATPLTPRSESSQASSELSFSKHDMCQAKLALCFRYILAWILFPAKFLAGILTYFYIANTTLGNLQHLYSESKTKMLKDHSVQHAIDRRRGVIEDVHLLTEIFIEVVFDFIHKAACYFLSPLETSEMLISWFSSSSIKHIPDDASEVLVQTATLADTDPALKERTVVPLYSLNTDGRTCREVITELGYPYEAISVVTSDGYVLLLERIPRRDSQKVVYPQHGLFDSSIGWISNGVVGSPAFAAFDQGYDVFLGNLRGLVSREHINKYISSRKYWRYSMNEYGVEDIPAMIEKIHEVKTTELKYCELKAEEEQTSGDQPYKMCAICHSLGGAAGLMYAVVRRIEEKPHRLSRLILLSPAGFHDDSILTFKILGNIFRWSAPVLEPLVPGLYIPSWFLRMLLNKFARDLHNYPAVGGLVQTLMSFVAGGDSSNWVGILSLPHYNMYDMPGVSFNVALHLAQTLHSKKFQMFDYGSAAANMEVYGSSEPLDLAEYYELIDIPVDLVAGRKDQVIRSSMIKKHYTRMKNAGVNVSFQEFEYGHLDFTKAHSDEILAYVISRLLLVAPRPGQKALRSKKRKR</sequence>
<evidence type="ECO:0000313" key="4">
    <source>
        <dbReference type="EMBL" id="KZN02791.1"/>
    </source>
</evidence>
<feature type="compositionally biased region" description="Polar residues" evidence="1">
    <location>
        <begin position="40"/>
        <end position="49"/>
    </location>
</feature>
<feature type="domain" description="Partial AB-hydrolase lipase" evidence="3">
    <location>
        <begin position="234"/>
        <end position="288"/>
    </location>
</feature>
<dbReference type="AlphaFoldDB" id="A0A166BRX3"/>
<comment type="caution">
    <text evidence="4">The sequence shown here is derived from an EMBL/GenBank/DDBJ whole genome shotgun (WGS) entry which is preliminary data.</text>
</comment>
<gene>
    <name evidence="4" type="ORF">DCAR_011547</name>
</gene>
<keyword evidence="2" id="KW-0812">Transmembrane</keyword>
<evidence type="ECO:0000256" key="2">
    <source>
        <dbReference type="SAM" id="Phobius"/>
    </source>
</evidence>
<feature type="region of interest" description="Disordered" evidence="1">
    <location>
        <begin position="40"/>
        <end position="67"/>
    </location>
</feature>
<keyword evidence="2" id="KW-1133">Transmembrane helix</keyword>
<organism evidence="4">
    <name type="scientific">Daucus carota subsp. sativus</name>
    <name type="common">Carrot</name>
    <dbReference type="NCBI Taxonomy" id="79200"/>
    <lineage>
        <taxon>Eukaryota</taxon>
        <taxon>Viridiplantae</taxon>
        <taxon>Streptophyta</taxon>
        <taxon>Embryophyta</taxon>
        <taxon>Tracheophyta</taxon>
        <taxon>Spermatophyta</taxon>
        <taxon>Magnoliopsida</taxon>
        <taxon>eudicotyledons</taxon>
        <taxon>Gunneridae</taxon>
        <taxon>Pentapetalae</taxon>
        <taxon>asterids</taxon>
        <taxon>campanulids</taxon>
        <taxon>Apiales</taxon>
        <taxon>Apiaceae</taxon>
        <taxon>Apioideae</taxon>
        <taxon>Scandiceae</taxon>
        <taxon>Daucinae</taxon>
        <taxon>Daucus</taxon>
        <taxon>Daucus sect. Daucus</taxon>
    </lineage>
</organism>
<dbReference type="SUPFAM" id="SSF53474">
    <property type="entry name" value="alpha/beta-Hydrolases"/>
    <property type="match status" value="1"/>
</dbReference>